<sequence>MESENINSEWNKQIVNHRQYNKICSKHGSVLVKSPNSKCRRCIEEMKNNYNDLNHNGIVKIIEKLKNKYDVIMVPTYIPEGSVRWNGRRKNFENPLSEIYNLYYFVYIKFCVNKEGVIRALVAGKTGSKKVNYSGSDINFFESVNHGEARKLLKEKNMKWYKDEILVIKADDEDSAYRIENEVQECFNLFGS</sequence>
<dbReference type="RefSeq" id="WP_012198301.1">
    <property type="nucleotide sequence ID" value="NC_010001.1"/>
</dbReference>
<protein>
    <submittedName>
        <fullName evidence="1">Uncharacterized protein</fullName>
    </submittedName>
</protein>
<organism evidence="1 2">
    <name type="scientific">Lachnoclostridium phytofermentans (strain ATCC 700394 / DSM 18823 / ISDg)</name>
    <name type="common">Clostridium phytofermentans</name>
    <dbReference type="NCBI Taxonomy" id="357809"/>
    <lineage>
        <taxon>Bacteria</taxon>
        <taxon>Bacillati</taxon>
        <taxon>Bacillota</taxon>
        <taxon>Clostridia</taxon>
        <taxon>Lachnospirales</taxon>
        <taxon>Lachnospiraceae</taxon>
    </lineage>
</organism>
<gene>
    <name evidence="1" type="ordered locus">Cphy_0271</name>
</gene>
<name>A9KS27_LACP7</name>
<evidence type="ECO:0000313" key="2">
    <source>
        <dbReference type="Proteomes" id="UP000000370"/>
    </source>
</evidence>
<proteinExistence type="predicted"/>
<keyword evidence="2" id="KW-1185">Reference proteome</keyword>
<dbReference type="EMBL" id="CP000885">
    <property type="protein sequence ID" value="ABX40658.1"/>
    <property type="molecule type" value="Genomic_DNA"/>
</dbReference>
<dbReference type="KEGG" id="cpy:Cphy_0271"/>
<reference evidence="2" key="1">
    <citation type="submission" date="2007-11" db="EMBL/GenBank/DDBJ databases">
        <title>Complete genome sequence of Clostridium phytofermentans ISDg.</title>
        <authorList>
            <person name="Leschine S.B."/>
            <person name="Warnick T.A."/>
            <person name="Blanchard J.L."/>
            <person name="Schnell D.J."/>
            <person name="Petit E.L."/>
            <person name="LaTouf W.G."/>
            <person name="Copeland A."/>
            <person name="Lucas S."/>
            <person name="Lapidus A."/>
            <person name="Barry K."/>
            <person name="Glavina del Rio T."/>
            <person name="Dalin E."/>
            <person name="Tice H."/>
            <person name="Pitluck S."/>
            <person name="Kiss H."/>
            <person name="Brettin T."/>
            <person name="Bruce D."/>
            <person name="Detter J.C."/>
            <person name="Han C."/>
            <person name="Kuske C."/>
            <person name="Schmutz J."/>
            <person name="Larimer F."/>
            <person name="Land M."/>
            <person name="Hauser L."/>
            <person name="Kyrpides N."/>
            <person name="Kim E.A."/>
            <person name="Richardson P."/>
        </authorList>
    </citation>
    <scope>NUCLEOTIDE SEQUENCE [LARGE SCALE GENOMIC DNA]</scope>
    <source>
        <strain evidence="2">ATCC 700394 / DSM 18823 / ISDg</strain>
    </source>
</reference>
<evidence type="ECO:0000313" key="1">
    <source>
        <dbReference type="EMBL" id="ABX40658.1"/>
    </source>
</evidence>
<accession>A9KS27</accession>
<dbReference type="HOGENOM" id="CLU_1413012_0_0_9"/>
<dbReference type="AlphaFoldDB" id="A9KS27"/>
<dbReference type="Proteomes" id="UP000000370">
    <property type="component" value="Chromosome"/>
</dbReference>